<accession>C2KWA6</accession>
<keyword evidence="2" id="KW-1185">Reference proteome</keyword>
<name>C2KWA6_9FIRM</name>
<dbReference type="STRING" id="585501.HMPREF6123_0775"/>
<dbReference type="HOGENOM" id="CLU_2771861_0_0_9"/>
<comment type="caution">
    <text evidence="1">The sequence shown here is derived from an EMBL/GenBank/DDBJ whole genome shotgun (WGS) entry which is preliminary data.</text>
</comment>
<dbReference type="AlphaFoldDB" id="C2KWA6"/>
<protein>
    <submittedName>
        <fullName evidence="1">Uncharacterized protein</fullName>
    </submittedName>
</protein>
<sequence length="69" mass="8167">MIQVTCRINFIEASSHKNYYSVVPYFFFDKKNRAIFSSFLKKNRKNKINFEMGFSSNNFLKIPVENAGF</sequence>
<evidence type="ECO:0000313" key="2">
    <source>
        <dbReference type="Proteomes" id="UP000004121"/>
    </source>
</evidence>
<organism evidence="1 2">
    <name type="scientific">Oribacterium sinus F0268</name>
    <dbReference type="NCBI Taxonomy" id="585501"/>
    <lineage>
        <taxon>Bacteria</taxon>
        <taxon>Bacillati</taxon>
        <taxon>Bacillota</taxon>
        <taxon>Clostridia</taxon>
        <taxon>Lachnospirales</taxon>
        <taxon>Lachnospiraceae</taxon>
        <taxon>Oribacterium</taxon>
    </lineage>
</organism>
<dbReference type="EMBL" id="ACKX01000080">
    <property type="protein sequence ID" value="EEJ51952.1"/>
    <property type="molecule type" value="Genomic_DNA"/>
</dbReference>
<dbReference type="Proteomes" id="UP000004121">
    <property type="component" value="Unassembled WGS sequence"/>
</dbReference>
<proteinExistence type="predicted"/>
<evidence type="ECO:0000313" key="1">
    <source>
        <dbReference type="EMBL" id="EEJ51952.1"/>
    </source>
</evidence>
<reference evidence="1 2" key="1">
    <citation type="submission" date="2009-04" db="EMBL/GenBank/DDBJ databases">
        <authorList>
            <person name="Qin X."/>
            <person name="Bachman B."/>
            <person name="Battles P."/>
            <person name="Bell A."/>
            <person name="Bess C."/>
            <person name="Bickham C."/>
            <person name="Chaboub L."/>
            <person name="Chen D."/>
            <person name="Coyle M."/>
            <person name="Deiros D.R."/>
            <person name="Dinh H."/>
            <person name="Forbes L."/>
            <person name="Fowler G."/>
            <person name="Francisco L."/>
            <person name="Fu Q."/>
            <person name="Gubbala S."/>
            <person name="Hale W."/>
            <person name="Han Y."/>
            <person name="Hemphill L."/>
            <person name="Highlander S.K."/>
            <person name="Hirani K."/>
            <person name="Hogues M."/>
            <person name="Jackson L."/>
            <person name="Jakkamsetti A."/>
            <person name="Javaid M."/>
            <person name="Jiang H."/>
            <person name="Korchina V."/>
            <person name="Kovar C."/>
            <person name="Lara F."/>
            <person name="Lee S."/>
            <person name="Mata R."/>
            <person name="Mathew T."/>
            <person name="Moen C."/>
            <person name="Morales K."/>
            <person name="Munidasa M."/>
            <person name="Nazareth L."/>
            <person name="Ngo R."/>
            <person name="Nguyen L."/>
            <person name="Okwuonu G."/>
            <person name="Ongeri F."/>
            <person name="Patil S."/>
            <person name="Petrosino J."/>
            <person name="Pham C."/>
            <person name="Pham P."/>
            <person name="Pu L.-L."/>
            <person name="Puazo M."/>
            <person name="Raj R."/>
            <person name="Reid J."/>
            <person name="Rouhana J."/>
            <person name="Saada N."/>
            <person name="Shang Y."/>
            <person name="Simmons D."/>
            <person name="Thornton R."/>
            <person name="Warren J."/>
            <person name="Weissenberger G."/>
            <person name="Zhang J."/>
            <person name="Zhang L."/>
            <person name="Zhou C."/>
            <person name="Zhu D."/>
            <person name="Muzny D."/>
            <person name="Worley K."/>
            <person name="Gibbs R."/>
        </authorList>
    </citation>
    <scope>NUCLEOTIDE SEQUENCE [LARGE SCALE GENOMIC DNA]</scope>
    <source>
        <strain evidence="1 2">F0268</strain>
    </source>
</reference>
<dbReference type="InParanoid" id="C2KWA6"/>
<gene>
    <name evidence="1" type="ORF">HMPREF6123_0775</name>
</gene>